<protein>
    <submittedName>
        <fullName evidence="1">Uncharacterized protein</fullName>
    </submittedName>
</protein>
<proteinExistence type="predicted"/>
<dbReference type="EMBL" id="AONI01000015">
    <property type="protein sequence ID" value="EPX76831.1"/>
    <property type="molecule type" value="Genomic_DNA"/>
</dbReference>
<dbReference type="Proteomes" id="UP000015351">
    <property type="component" value="Unassembled WGS sequence"/>
</dbReference>
<sequence>MNYIASTDGKDGQTIGDRDTRVNYCESSYMSNCQNLFCQS</sequence>
<reference evidence="2" key="1">
    <citation type="journal article" date="2013" name="Stand. Genomic Sci.">
        <title>Genome sequence of the Litoreibacter arenae type strain (DSM 19593(T)), a member of the Roseobacter clade isolated from sea sand.</title>
        <authorList>
            <person name="Riedel T."/>
            <person name="Fiebig A."/>
            <person name="Petersen J."/>
            <person name="Gronow S."/>
            <person name="Kyrpides N.C."/>
            <person name="Goker M."/>
            <person name="Klenk H.P."/>
        </authorList>
    </citation>
    <scope>NUCLEOTIDE SEQUENCE [LARGE SCALE GENOMIC DNA]</scope>
    <source>
        <strain evidence="2">DSM 19593</strain>
    </source>
</reference>
<dbReference type="AlphaFoldDB" id="S9Q614"/>
<accession>S9Q614</accession>
<comment type="caution">
    <text evidence="1">The sequence shown here is derived from an EMBL/GenBank/DDBJ whole genome shotgun (WGS) entry which is preliminary data.</text>
</comment>
<keyword evidence="2" id="KW-1185">Reference proteome</keyword>
<dbReference type="HOGENOM" id="CLU_3292017_0_0_5"/>
<evidence type="ECO:0000313" key="1">
    <source>
        <dbReference type="EMBL" id="EPX76831.1"/>
    </source>
</evidence>
<evidence type="ECO:0000313" key="2">
    <source>
        <dbReference type="Proteomes" id="UP000015351"/>
    </source>
</evidence>
<name>S9Q614_9RHOB</name>
<organism evidence="1 2">
    <name type="scientific">Litoreibacter arenae DSM 19593</name>
    <dbReference type="NCBI Taxonomy" id="1123360"/>
    <lineage>
        <taxon>Bacteria</taxon>
        <taxon>Pseudomonadati</taxon>
        <taxon>Pseudomonadota</taxon>
        <taxon>Alphaproteobacteria</taxon>
        <taxon>Rhodobacterales</taxon>
        <taxon>Roseobacteraceae</taxon>
        <taxon>Litoreibacter</taxon>
    </lineage>
</organism>
<gene>
    <name evidence="1" type="ORF">thalar_02548</name>
</gene>